<dbReference type="PROSITE" id="PS51762">
    <property type="entry name" value="GH16_2"/>
    <property type="match status" value="1"/>
</dbReference>
<evidence type="ECO:0000256" key="5">
    <source>
        <dbReference type="SAM" id="MobiDB-lite"/>
    </source>
</evidence>
<dbReference type="InterPro" id="IPR013320">
    <property type="entry name" value="ConA-like_dom_sf"/>
</dbReference>
<evidence type="ECO:0000256" key="6">
    <source>
        <dbReference type="SAM" id="SignalP"/>
    </source>
</evidence>
<evidence type="ECO:0000256" key="1">
    <source>
        <dbReference type="ARBA" id="ARBA00004613"/>
    </source>
</evidence>
<feature type="region of interest" description="Disordered" evidence="5">
    <location>
        <begin position="187"/>
        <end position="246"/>
    </location>
</feature>
<protein>
    <submittedName>
        <fullName evidence="8">Family 16 glycosylhydrolase</fullName>
    </submittedName>
</protein>
<dbReference type="SUPFAM" id="SSF49899">
    <property type="entry name" value="Concanavalin A-like lectins/glucanases"/>
    <property type="match status" value="1"/>
</dbReference>
<dbReference type="InterPro" id="IPR055372">
    <property type="entry name" value="CBM96"/>
</dbReference>
<evidence type="ECO:0000256" key="2">
    <source>
        <dbReference type="ARBA" id="ARBA00006865"/>
    </source>
</evidence>
<comment type="similarity">
    <text evidence="2">Belongs to the glycosyl hydrolase 16 family.</text>
</comment>
<keyword evidence="3" id="KW-0964">Secreted</keyword>
<dbReference type="Proteomes" id="UP001589894">
    <property type="component" value="Unassembled WGS sequence"/>
</dbReference>
<organism evidence="8 9">
    <name type="scientific">Plantactinospora siamensis</name>
    <dbReference type="NCBI Taxonomy" id="555372"/>
    <lineage>
        <taxon>Bacteria</taxon>
        <taxon>Bacillati</taxon>
        <taxon>Actinomycetota</taxon>
        <taxon>Actinomycetes</taxon>
        <taxon>Micromonosporales</taxon>
        <taxon>Micromonosporaceae</taxon>
        <taxon>Plantactinospora</taxon>
    </lineage>
</organism>
<feature type="domain" description="GH16" evidence="7">
    <location>
        <begin position="222"/>
        <end position="483"/>
    </location>
</feature>
<name>A0ABV6P6D3_9ACTN</name>
<evidence type="ECO:0000259" key="7">
    <source>
        <dbReference type="PROSITE" id="PS51762"/>
    </source>
</evidence>
<feature type="chain" id="PRO_5045101267" evidence="6">
    <location>
        <begin position="29"/>
        <end position="483"/>
    </location>
</feature>
<dbReference type="PANTHER" id="PTHR10963">
    <property type="entry name" value="GLYCOSYL HYDROLASE-RELATED"/>
    <property type="match status" value="1"/>
</dbReference>
<dbReference type="EMBL" id="JBHLUE010000036">
    <property type="protein sequence ID" value="MFC0568565.1"/>
    <property type="molecule type" value="Genomic_DNA"/>
</dbReference>
<feature type="compositionally biased region" description="Low complexity" evidence="5">
    <location>
        <begin position="205"/>
        <end position="219"/>
    </location>
</feature>
<dbReference type="Pfam" id="PF24517">
    <property type="entry name" value="CBM96"/>
    <property type="match status" value="1"/>
</dbReference>
<dbReference type="PANTHER" id="PTHR10963:SF55">
    <property type="entry name" value="GLYCOSIDE HYDROLASE FAMILY 16 PROTEIN"/>
    <property type="match status" value="1"/>
</dbReference>
<evidence type="ECO:0000256" key="3">
    <source>
        <dbReference type="ARBA" id="ARBA00022525"/>
    </source>
</evidence>
<dbReference type="CDD" id="cd08023">
    <property type="entry name" value="GH16_laminarinase_like"/>
    <property type="match status" value="1"/>
</dbReference>
<sequence length="483" mass="52395">MHTKRTLYFVLGALGVAALLGGTLPLLADDSGSTTVGAMADTTATQVVQDGDNGAKTTLATCPQTCDNNPRGWRDAVLEFAVTGLPASAGHLRARLRLHAWTDTAARVAAYGGGPAADGPGVTTSRPNLPLAAQLDVKDAVVSGFNEWDVSAAVRGNGTYTFTLRQETLNTRVYWASRENQRAAIRPELTITYDNSGPPAPSTAPVPSAALPAPSSAAPAPSPTKGDPKPSEVTVTRSPAAPTSAAAPGWRLVWSDEFSGSAVDLKRWNLRGSEGRDIDRGCNTNSPKNTFVSGGLLTLRALREPATCSSQQRQYTQSYLDTIGKASFTYGRFEMRAKSPNGPTNSRGLWPAFWLRPNDGGNGEIDVVELPGGAQYYRAATQAIFWDYTPVKQDQRYPFAKGYPGDGFHTYTTEWEPGRLRWYIDGQQVYERDRGTTPWFDKAFSKPYNIRLNFQVGGWLGDPDASTVFPADFQVDYVRVWQR</sequence>
<dbReference type="Pfam" id="PF00722">
    <property type="entry name" value="Glyco_hydro_16"/>
    <property type="match status" value="1"/>
</dbReference>
<gene>
    <name evidence="8" type="ORF">ACFFHU_31085</name>
</gene>
<comment type="subcellular location">
    <subcellularLocation>
        <location evidence="1">Secreted</location>
    </subcellularLocation>
</comment>
<reference evidence="8 9" key="1">
    <citation type="submission" date="2024-09" db="EMBL/GenBank/DDBJ databases">
        <authorList>
            <person name="Sun Q."/>
            <person name="Mori K."/>
        </authorList>
    </citation>
    <scope>NUCLEOTIDE SEQUENCE [LARGE SCALE GENOMIC DNA]</scope>
    <source>
        <strain evidence="8 9">TBRC 2205</strain>
    </source>
</reference>
<feature type="signal peptide" evidence="6">
    <location>
        <begin position="1"/>
        <end position="28"/>
    </location>
</feature>
<evidence type="ECO:0000313" key="8">
    <source>
        <dbReference type="EMBL" id="MFC0568565.1"/>
    </source>
</evidence>
<dbReference type="Gene3D" id="2.60.120.200">
    <property type="match status" value="1"/>
</dbReference>
<dbReference type="InterPro" id="IPR050546">
    <property type="entry name" value="Glycosyl_Hydrlase_16"/>
</dbReference>
<evidence type="ECO:0000313" key="9">
    <source>
        <dbReference type="Proteomes" id="UP001589894"/>
    </source>
</evidence>
<comment type="caution">
    <text evidence="8">The sequence shown here is derived from an EMBL/GenBank/DDBJ whole genome shotgun (WGS) entry which is preliminary data.</text>
</comment>
<keyword evidence="4 6" id="KW-0732">Signal</keyword>
<accession>A0ABV6P6D3</accession>
<evidence type="ECO:0000256" key="4">
    <source>
        <dbReference type="ARBA" id="ARBA00022729"/>
    </source>
</evidence>
<dbReference type="InterPro" id="IPR000757">
    <property type="entry name" value="Beta-glucanase-like"/>
</dbReference>
<dbReference type="RefSeq" id="WP_377344110.1">
    <property type="nucleotide sequence ID" value="NZ_JBHLUE010000036.1"/>
</dbReference>
<proteinExistence type="inferred from homology"/>
<keyword evidence="9" id="KW-1185">Reference proteome</keyword>